<dbReference type="GO" id="GO:0045202">
    <property type="term" value="C:synapse"/>
    <property type="evidence" value="ECO:0007669"/>
    <property type="project" value="TreeGrafter"/>
</dbReference>
<dbReference type="GO" id="GO:0051046">
    <property type="term" value="P:regulation of secretion"/>
    <property type="evidence" value="ECO:0007669"/>
    <property type="project" value="TreeGrafter"/>
</dbReference>
<dbReference type="Pfam" id="PF00102">
    <property type="entry name" value="Y_phosphatase"/>
    <property type="match status" value="1"/>
</dbReference>
<proteinExistence type="predicted"/>
<dbReference type="PANTHER" id="PTHR46106">
    <property type="entry name" value="IA-2 PROTEIN TYROSINE PHOSPHATASE, ISOFORM C"/>
    <property type="match status" value="1"/>
</dbReference>
<dbReference type="PROSITE" id="PS50055">
    <property type="entry name" value="TYR_PHOSPHATASE_PTP"/>
    <property type="match status" value="1"/>
</dbReference>
<organism evidence="2 3">
    <name type="scientific">Parascaris equorum</name>
    <name type="common">Equine roundworm</name>
    <dbReference type="NCBI Taxonomy" id="6256"/>
    <lineage>
        <taxon>Eukaryota</taxon>
        <taxon>Metazoa</taxon>
        <taxon>Ecdysozoa</taxon>
        <taxon>Nematoda</taxon>
        <taxon>Chromadorea</taxon>
        <taxon>Rhabditida</taxon>
        <taxon>Spirurina</taxon>
        <taxon>Ascaridomorpha</taxon>
        <taxon>Ascaridoidea</taxon>
        <taxon>Ascarididae</taxon>
        <taxon>Parascaris</taxon>
    </lineage>
</organism>
<dbReference type="Proteomes" id="UP000887564">
    <property type="component" value="Unplaced"/>
</dbReference>
<reference evidence="3" key="1">
    <citation type="submission" date="2022-11" db="UniProtKB">
        <authorList>
            <consortium name="WormBaseParasite"/>
        </authorList>
    </citation>
    <scope>IDENTIFICATION</scope>
</reference>
<evidence type="ECO:0000313" key="2">
    <source>
        <dbReference type="Proteomes" id="UP000887564"/>
    </source>
</evidence>
<protein>
    <submittedName>
        <fullName evidence="3">Tyrosine-protein phosphatase domain-containing protein</fullName>
    </submittedName>
</protein>
<name>A0A914RI81_PAREQ</name>
<feature type="domain" description="Tyrosine-protein phosphatase" evidence="1">
    <location>
        <begin position="1"/>
        <end position="113"/>
    </location>
</feature>
<dbReference type="Gene3D" id="3.90.190.10">
    <property type="entry name" value="Protein tyrosine phosphatase superfamily"/>
    <property type="match status" value="2"/>
</dbReference>
<dbReference type="AlphaFoldDB" id="A0A914RI81"/>
<evidence type="ECO:0000259" key="1">
    <source>
        <dbReference type="PROSITE" id="PS50055"/>
    </source>
</evidence>
<accession>A0A914RI81</accession>
<dbReference type="GO" id="GO:0030141">
    <property type="term" value="C:secretory granule"/>
    <property type="evidence" value="ECO:0007669"/>
    <property type="project" value="InterPro"/>
</dbReference>
<dbReference type="SUPFAM" id="SSF52799">
    <property type="entry name" value="(Phosphotyrosine protein) phosphatases II"/>
    <property type="match status" value="1"/>
</dbReference>
<dbReference type="WBParaSite" id="PEQ_0000621801-mRNA-1">
    <property type="protein sequence ID" value="PEQ_0000621801-mRNA-1"/>
    <property type="gene ID" value="PEQ_0000621801"/>
</dbReference>
<dbReference type="PANTHER" id="PTHR46106:SF4">
    <property type="entry name" value="IA-2 PROTEIN TYROSINE PHOSPHATASE, ISOFORM C"/>
    <property type="match status" value="1"/>
</dbReference>
<keyword evidence="2" id="KW-1185">Reference proteome</keyword>
<dbReference type="GO" id="GO:0004725">
    <property type="term" value="F:protein tyrosine phosphatase activity"/>
    <property type="evidence" value="ECO:0007669"/>
    <property type="project" value="InterPro"/>
</dbReference>
<dbReference type="InterPro" id="IPR033522">
    <property type="entry name" value="IA-2/IA-2_beta"/>
</dbReference>
<evidence type="ECO:0000313" key="3">
    <source>
        <dbReference type="WBParaSite" id="PEQ_0000621801-mRNA-1"/>
    </source>
</evidence>
<sequence>MKCYFSLVSDVTSSTYINASAIHDSDPRRPTYIATQSPLPNTTADFWEKIAKIDCFQIHLVSEHIWSEDYLVRSFYLKNLKTNETRTITQFHYLTWPYQGIPSTTKALLDFRR</sequence>
<dbReference type="InterPro" id="IPR029021">
    <property type="entry name" value="Prot-tyrosine_phosphatase-like"/>
</dbReference>
<dbReference type="InterPro" id="IPR000242">
    <property type="entry name" value="PTP_cat"/>
</dbReference>